<keyword evidence="2" id="KW-1185">Reference proteome</keyword>
<dbReference type="AlphaFoldDB" id="D9SWX4"/>
<dbReference type="KEGG" id="ccb:Clocel_1588"/>
<dbReference type="RefSeq" id="WP_010077457.1">
    <property type="nucleotide sequence ID" value="NC_014393.1"/>
</dbReference>
<dbReference type="HOGENOM" id="CLU_1719152_0_0_9"/>
<dbReference type="EMBL" id="CP002160">
    <property type="protein sequence ID" value="ADL51335.1"/>
    <property type="molecule type" value="Genomic_DNA"/>
</dbReference>
<proteinExistence type="predicted"/>
<gene>
    <name evidence="1" type="ordered locus">Clocel_1588</name>
</gene>
<evidence type="ECO:0000313" key="2">
    <source>
        <dbReference type="Proteomes" id="UP000002730"/>
    </source>
</evidence>
<dbReference type="Proteomes" id="UP000002730">
    <property type="component" value="Chromosome"/>
</dbReference>
<protein>
    <submittedName>
        <fullName evidence="1">Uncharacterized protein</fullName>
    </submittedName>
</protein>
<evidence type="ECO:0000313" key="1">
    <source>
        <dbReference type="EMBL" id="ADL51335.1"/>
    </source>
</evidence>
<organism evidence="1 2">
    <name type="scientific">Clostridium cellulovorans (strain ATCC 35296 / DSM 3052 / OCM 3 / 743B)</name>
    <dbReference type="NCBI Taxonomy" id="573061"/>
    <lineage>
        <taxon>Bacteria</taxon>
        <taxon>Bacillati</taxon>
        <taxon>Bacillota</taxon>
        <taxon>Clostridia</taxon>
        <taxon>Eubacteriales</taxon>
        <taxon>Clostridiaceae</taxon>
        <taxon>Clostridium</taxon>
    </lineage>
</organism>
<accession>D9SWX4</accession>
<sequence length="152" mass="18663">MFKEVFNYYAKSYYEKMQKRIIQYEIDTNDKKRKQIDVLREQQEIISNMEKLEESKKIMELDYANTIRHFKDNGVVWEIKRYNLPIKEWDNLFLEKTQGQYYIVTAEKQKLYSFDKEDSFVLGEILKEYNYNIVVIAVESRNIKVQFRLRDL</sequence>
<reference evidence="1 2" key="1">
    <citation type="submission" date="2010-08" db="EMBL/GenBank/DDBJ databases">
        <title>Complete sequence of Clostridium cellulovorans 743B.</title>
        <authorList>
            <consortium name="US DOE Joint Genome Institute"/>
            <person name="Lucas S."/>
            <person name="Copeland A."/>
            <person name="Lapidus A."/>
            <person name="Cheng J.-F."/>
            <person name="Bruce D."/>
            <person name="Goodwin L."/>
            <person name="Pitluck S."/>
            <person name="Chertkov O."/>
            <person name="Detter J.C."/>
            <person name="Han C."/>
            <person name="Tapia R."/>
            <person name="Land M."/>
            <person name="Hauser L."/>
            <person name="Chang Y.-J."/>
            <person name="Jeffries C."/>
            <person name="Kyrpides N."/>
            <person name="Ivanova N."/>
            <person name="Mikhailova N."/>
            <person name="Hemme C.L."/>
            <person name="Woyke T."/>
        </authorList>
    </citation>
    <scope>NUCLEOTIDE SEQUENCE [LARGE SCALE GENOMIC DNA]</scope>
    <source>
        <strain evidence="2">ATCC 35296 / DSM 3052 / OCM 3 / 743B</strain>
    </source>
</reference>
<name>D9SWX4_CLOC7</name>
<dbReference type="STRING" id="573061.Clocel_1588"/>